<dbReference type="GO" id="GO:0004497">
    <property type="term" value="F:monooxygenase activity"/>
    <property type="evidence" value="ECO:0007669"/>
    <property type="project" value="UniProtKB-KW"/>
</dbReference>
<evidence type="ECO:0000313" key="3">
    <source>
        <dbReference type="Proteomes" id="UP000245535"/>
    </source>
</evidence>
<gene>
    <name evidence="2" type="ORF">BC781_11073</name>
</gene>
<evidence type="ECO:0000259" key="1">
    <source>
        <dbReference type="PROSITE" id="PS51725"/>
    </source>
</evidence>
<dbReference type="Pfam" id="PF03992">
    <property type="entry name" value="ABM"/>
    <property type="match status" value="1"/>
</dbReference>
<dbReference type="Gene3D" id="3.30.70.100">
    <property type="match status" value="1"/>
</dbReference>
<dbReference type="PANTHER" id="PTHR33336:SF15">
    <property type="entry name" value="ABM DOMAIN-CONTAINING PROTEIN"/>
    <property type="match status" value="1"/>
</dbReference>
<dbReference type="SUPFAM" id="SSF54909">
    <property type="entry name" value="Dimeric alpha+beta barrel"/>
    <property type="match status" value="1"/>
</dbReference>
<reference evidence="2 3" key="1">
    <citation type="submission" date="2018-03" db="EMBL/GenBank/DDBJ databases">
        <title>Genomic Encyclopedia of Archaeal and Bacterial Type Strains, Phase II (KMG-II): from individual species to whole genera.</title>
        <authorList>
            <person name="Goeker M."/>
        </authorList>
    </citation>
    <scope>NUCLEOTIDE SEQUENCE [LARGE SCALE GENOMIC DNA]</scope>
    <source>
        <strain evidence="2 3">DSM 28229</strain>
    </source>
</reference>
<keyword evidence="2" id="KW-0560">Oxidoreductase</keyword>
<dbReference type="Proteomes" id="UP000245535">
    <property type="component" value="Unassembled WGS sequence"/>
</dbReference>
<dbReference type="AlphaFoldDB" id="A0A315YY31"/>
<keyword evidence="3" id="KW-1185">Reference proteome</keyword>
<dbReference type="PANTHER" id="PTHR33336">
    <property type="entry name" value="QUINOL MONOOXYGENASE YGIN-RELATED"/>
    <property type="match status" value="1"/>
</dbReference>
<dbReference type="InterPro" id="IPR007138">
    <property type="entry name" value="ABM_dom"/>
</dbReference>
<dbReference type="InterPro" id="IPR011008">
    <property type="entry name" value="Dimeric_a/b-barrel"/>
</dbReference>
<name>A0A315YY31_SEDFL</name>
<keyword evidence="2" id="KW-0503">Monooxygenase</keyword>
<organism evidence="2 3">
    <name type="scientific">Sediminitomix flava</name>
    <dbReference type="NCBI Taxonomy" id="379075"/>
    <lineage>
        <taxon>Bacteria</taxon>
        <taxon>Pseudomonadati</taxon>
        <taxon>Bacteroidota</taxon>
        <taxon>Cytophagia</taxon>
        <taxon>Cytophagales</taxon>
        <taxon>Flammeovirgaceae</taxon>
        <taxon>Sediminitomix</taxon>
    </lineage>
</organism>
<evidence type="ECO:0000313" key="2">
    <source>
        <dbReference type="EMBL" id="PWJ35032.1"/>
    </source>
</evidence>
<comment type="caution">
    <text evidence="2">The sequence shown here is derived from an EMBL/GenBank/DDBJ whole genome shotgun (WGS) entry which is preliminary data.</text>
</comment>
<feature type="domain" description="ABM" evidence="1">
    <location>
        <begin position="8"/>
        <end position="96"/>
    </location>
</feature>
<dbReference type="EMBL" id="QGDO01000010">
    <property type="protein sequence ID" value="PWJ35032.1"/>
    <property type="molecule type" value="Genomic_DNA"/>
</dbReference>
<protein>
    <submittedName>
        <fullName evidence="2">Quinol monooxygenase YgiN</fullName>
    </submittedName>
</protein>
<proteinExistence type="predicted"/>
<dbReference type="InterPro" id="IPR050744">
    <property type="entry name" value="AI-2_Isomerase_LsrG"/>
</dbReference>
<accession>A0A315YY31</accession>
<sequence>MKTMNNTIHIVVELVAQEGKFDEMKDIFSELASATREEKGVISYSFIEDENRKNTLLSVEEWQDEESEKKHWDTPHLKSALKKANEVFASEPIVHKGKKII</sequence>
<dbReference type="PROSITE" id="PS51725">
    <property type="entry name" value="ABM"/>
    <property type="match status" value="1"/>
</dbReference>